<reference evidence="2 3" key="1">
    <citation type="submission" date="2024-01" db="EMBL/GenBank/DDBJ databases">
        <title>The complete chloroplast genome sequence of Lithospermum erythrorhizon: insights into the phylogenetic relationship among Boraginaceae species and the maternal lineages of purple gromwells.</title>
        <authorList>
            <person name="Okada T."/>
            <person name="Watanabe K."/>
        </authorList>
    </citation>
    <scope>NUCLEOTIDE SEQUENCE [LARGE SCALE GENOMIC DNA]</scope>
</reference>
<evidence type="ECO:0000313" key="2">
    <source>
        <dbReference type="EMBL" id="GAA0144994.1"/>
    </source>
</evidence>
<evidence type="ECO:0000256" key="1">
    <source>
        <dbReference type="SAM" id="MobiDB-lite"/>
    </source>
</evidence>
<feature type="region of interest" description="Disordered" evidence="1">
    <location>
        <begin position="61"/>
        <end position="90"/>
    </location>
</feature>
<keyword evidence="3" id="KW-1185">Reference proteome</keyword>
<proteinExistence type="predicted"/>
<dbReference type="AlphaFoldDB" id="A0AAV3P0K2"/>
<dbReference type="EMBL" id="BAABME010000722">
    <property type="protein sequence ID" value="GAA0144994.1"/>
    <property type="molecule type" value="Genomic_DNA"/>
</dbReference>
<dbReference type="Proteomes" id="UP001454036">
    <property type="component" value="Unassembled WGS sequence"/>
</dbReference>
<gene>
    <name evidence="2" type="ORF">LIER_05292</name>
</gene>
<accession>A0AAV3P0K2</accession>
<protein>
    <submittedName>
        <fullName evidence="2">Uncharacterized protein</fullName>
    </submittedName>
</protein>
<organism evidence="2 3">
    <name type="scientific">Lithospermum erythrorhizon</name>
    <name type="common">Purple gromwell</name>
    <name type="synonym">Lithospermum officinale var. erythrorhizon</name>
    <dbReference type="NCBI Taxonomy" id="34254"/>
    <lineage>
        <taxon>Eukaryota</taxon>
        <taxon>Viridiplantae</taxon>
        <taxon>Streptophyta</taxon>
        <taxon>Embryophyta</taxon>
        <taxon>Tracheophyta</taxon>
        <taxon>Spermatophyta</taxon>
        <taxon>Magnoliopsida</taxon>
        <taxon>eudicotyledons</taxon>
        <taxon>Gunneridae</taxon>
        <taxon>Pentapetalae</taxon>
        <taxon>asterids</taxon>
        <taxon>lamiids</taxon>
        <taxon>Boraginales</taxon>
        <taxon>Boraginaceae</taxon>
        <taxon>Boraginoideae</taxon>
        <taxon>Lithospermeae</taxon>
        <taxon>Lithospermum</taxon>
    </lineage>
</organism>
<name>A0AAV3P0K2_LITER</name>
<sequence length="150" mass="16183">MQKHYPKKNIVEEVVTTKNPFASLSVDKGDVQPELVESVNVGDSLHQNKNNDALLLSDPAEVDVDHPSNNDPWHTDEGDNHDGVNGSEVNQCGEVVGQSGDAKVKITGIDLVEINMSFHVDSAPSSPKDPERLDITCSESVALEKNQALG</sequence>
<comment type="caution">
    <text evidence="2">The sequence shown here is derived from an EMBL/GenBank/DDBJ whole genome shotgun (WGS) entry which is preliminary data.</text>
</comment>
<evidence type="ECO:0000313" key="3">
    <source>
        <dbReference type="Proteomes" id="UP001454036"/>
    </source>
</evidence>
<feature type="compositionally biased region" description="Basic and acidic residues" evidence="1">
    <location>
        <begin position="63"/>
        <end position="82"/>
    </location>
</feature>